<reference evidence="1" key="1">
    <citation type="submission" date="2023-02" db="EMBL/GenBank/DDBJ databases">
        <title>Kitasatospora phosalacinea NBRC 14627.</title>
        <authorList>
            <person name="Ichikawa N."/>
            <person name="Sato H."/>
            <person name="Tonouchi N."/>
        </authorList>
    </citation>
    <scope>NUCLEOTIDE SEQUENCE</scope>
    <source>
        <strain evidence="1">NBRC 14627</strain>
    </source>
</reference>
<dbReference type="AlphaFoldDB" id="A0A9W6V2Y8"/>
<dbReference type="EMBL" id="BSSA01000013">
    <property type="protein sequence ID" value="GLW71718.1"/>
    <property type="molecule type" value="Genomic_DNA"/>
</dbReference>
<proteinExistence type="predicted"/>
<protein>
    <recommendedName>
        <fullName evidence="3">Secreted protein</fullName>
    </recommendedName>
</protein>
<accession>A0A9W6V2Y8</accession>
<sequence length="155" mass="15959">MLYRRAGRALTFGVSPLTLLEDSPMQQPLSINRTTALAVAALALVLPLSAVSCSAAEKALSCANTAVQITTHVTELGEAVNNVDQDPNATGQALQNLKGDLDKLGRNSGDADLSKAVTDLQGQVDNVQKAVDAHQAPDLGPLVSAAGRVSKVCTG</sequence>
<evidence type="ECO:0000313" key="1">
    <source>
        <dbReference type="EMBL" id="GLW71718.1"/>
    </source>
</evidence>
<comment type="caution">
    <text evidence="1">The sequence shown here is derived from an EMBL/GenBank/DDBJ whole genome shotgun (WGS) entry which is preliminary data.</text>
</comment>
<gene>
    <name evidence="1" type="ORF">Kpho02_40170</name>
</gene>
<dbReference type="Proteomes" id="UP001165041">
    <property type="component" value="Unassembled WGS sequence"/>
</dbReference>
<name>A0A9W6V2Y8_9ACTN</name>
<evidence type="ECO:0000313" key="2">
    <source>
        <dbReference type="Proteomes" id="UP001165041"/>
    </source>
</evidence>
<evidence type="ECO:0008006" key="3">
    <source>
        <dbReference type="Google" id="ProtNLM"/>
    </source>
</evidence>
<organism evidence="1 2">
    <name type="scientific">Kitasatospora phosalacinea</name>
    <dbReference type="NCBI Taxonomy" id="2065"/>
    <lineage>
        <taxon>Bacteria</taxon>
        <taxon>Bacillati</taxon>
        <taxon>Actinomycetota</taxon>
        <taxon>Actinomycetes</taxon>
        <taxon>Kitasatosporales</taxon>
        <taxon>Streptomycetaceae</taxon>
        <taxon>Kitasatospora</taxon>
    </lineage>
</organism>